<gene>
    <name evidence="4" type="ORF">EDS130_LOCUS392</name>
    <name evidence="5" type="ORF">XAT740_LOCUS23441</name>
</gene>
<dbReference type="EMBL" id="CAJNOJ010000001">
    <property type="protein sequence ID" value="CAF0722483.1"/>
    <property type="molecule type" value="Genomic_DNA"/>
</dbReference>
<dbReference type="EMBL" id="CAJNOR010001772">
    <property type="protein sequence ID" value="CAF1196842.1"/>
    <property type="molecule type" value="Genomic_DNA"/>
</dbReference>
<evidence type="ECO:0000256" key="2">
    <source>
        <dbReference type="SAM" id="Phobius"/>
    </source>
</evidence>
<dbReference type="OrthoDB" id="10045021at2759"/>
<dbReference type="Pfam" id="PF02205">
    <property type="entry name" value="WH2"/>
    <property type="match status" value="1"/>
</dbReference>
<feature type="region of interest" description="Disordered" evidence="1">
    <location>
        <begin position="392"/>
        <end position="514"/>
    </location>
</feature>
<dbReference type="CDD" id="cd22064">
    <property type="entry name" value="WH2_WAS_WASL"/>
    <property type="match status" value="1"/>
</dbReference>
<feature type="compositionally biased region" description="Pro residues" evidence="1">
    <location>
        <begin position="454"/>
        <end position="475"/>
    </location>
</feature>
<keyword evidence="2" id="KW-0472">Membrane</keyword>
<evidence type="ECO:0000313" key="6">
    <source>
        <dbReference type="Proteomes" id="UP000663828"/>
    </source>
</evidence>
<accession>A0A814W3C3</accession>
<dbReference type="Proteomes" id="UP000663828">
    <property type="component" value="Unassembled WGS sequence"/>
</dbReference>
<protein>
    <recommendedName>
        <fullName evidence="3">WH2 domain-containing protein</fullName>
    </recommendedName>
</protein>
<feature type="domain" description="WH2" evidence="3">
    <location>
        <begin position="486"/>
        <end position="503"/>
    </location>
</feature>
<feature type="compositionally biased region" description="Polar residues" evidence="1">
    <location>
        <begin position="410"/>
        <end position="425"/>
    </location>
</feature>
<dbReference type="InterPro" id="IPR011009">
    <property type="entry name" value="Kinase-like_dom_sf"/>
</dbReference>
<dbReference type="Proteomes" id="UP000663852">
    <property type="component" value="Unassembled WGS sequence"/>
</dbReference>
<evidence type="ECO:0000259" key="3">
    <source>
        <dbReference type="PROSITE" id="PS51082"/>
    </source>
</evidence>
<evidence type="ECO:0000313" key="4">
    <source>
        <dbReference type="EMBL" id="CAF0722483.1"/>
    </source>
</evidence>
<name>A0A814W3C3_ADIRI</name>
<keyword evidence="6" id="KW-1185">Reference proteome</keyword>
<feature type="transmembrane region" description="Helical" evidence="2">
    <location>
        <begin position="6"/>
        <end position="31"/>
    </location>
</feature>
<evidence type="ECO:0000313" key="5">
    <source>
        <dbReference type="EMBL" id="CAF1196842.1"/>
    </source>
</evidence>
<dbReference type="GO" id="GO:0003779">
    <property type="term" value="F:actin binding"/>
    <property type="evidence" value="ECO:0007669"/>
    <property type="project" value="InterPro"/>
</dbReference>
<sequence>MDDHDALLIALLVIFVVLLVIIVGFIICWYFGRRRRGVHLQASSTSDQTPLLASLSRPRIERAQAQENASLLTCHFYIRTTGEYTFHSQLTQIGSDPEKNWFLITPISKTSTITLNTASHLLSLQPKSDRLTQLVDEESTATYVRTLNNLFSRLHHPYVEPLLKLDILYTQKLVVKVKRYQRLGSLKDVLHGVVPTANFHGKYSYRSSGLALNRVRLYSCQLLEGLLFLQSKSIPPITDLHSGNVVVSGSCVQIGSYEYQFLEQRSRIYPLTKRAVSSLILPEGMTKAQASEVFCYGALVFEMLTGYELGEHLRGLTPKHWHDCGRDPDARQMLTRLFDISQPVLTLTELRDFPYIANNMAKLKELQDFSAMPGEYSNDVKTLLEQWTGTMRRKRNSTVKAPTLDRRKSTSASRPTETSIINLSYSPSIPPTTPTTPSTPKPNLPGPTTSSASPTPPPAPPVPKQSITTPPPPSAPSAQSSGDSGDRSALLDNIRQGTTLRKAVTNDRSAPKFK</sequence>
<evidence type="ECO:0000256" key="1">
    <source>
        <dbReference type="SAM" id="MobiDB-lite"/>
    </source>
</evidence>
<feature type="compositionally biased region" description="Pro residues" evidence="1">
    <location>
        <begin position="428"/>
        <end position="445"/>
    </location>
</feature>
<comment type="caution">
    <text evidence="5">The sequence shown here is derived from an EMBL/GenBank/DDBJ whole genome shotgun (WGS) entry which is preliminary data.</text>
</comment>
<dbReference type="Gene3D" id="1.10.510.10">
    <property type="entry name" value="Transferase(Phosphotransferase) domain 1"/>
    <property type="match status" value="1"/>
</dbReference>
<keyword evidence="2" id="KW-0812">Transmembrane</keyword>
<dbReference type="AlphaFoldDB" id="A0A814W3C3"/>
<keyword evidence="2" id="KW-1133">Transmembrane helix</keyword>
<dbReference type="PROSITE" id="PS51082">
    <property type="entry name" value="WH2"/>
    <property type="match status" value="1"/>
</dbReference>
<dbReference type="InterPro" id="IPR003124">
    <property type="entry name" value="WH2_dom"/>
</dbReference>
<organism evidence="5 6">
    <name type="scientific">Adineta ricciae</name>
    <name type="common">Rotifer</name>
    <dbReference type="NCBI Taxonomy" id="249248"/>
    <lineage>
        <taxon>Eukaryota</taxon>
        <taxon>Metazoa</taxon>
        <taxon>Spiralia</taxon>
        <taxon>Gnathifera</taxon>
        <taxon>Rotifera</taxon>
        <taxon>Eurotatoria</taxon>
        <taxon>Bdelloidea</taxon>
        <taxon>Adinetida</taxon>
        <taxon>Adinetidae</taxon>
        <taxon>Adineta</taxon>
    </lineage>
</organism>
<dbReference type="SUPFAM" id="SSF56112">
    <property type="entry name" value="Protein kinase-like (PK-like)"/>
    <property type="match status" value="1"/>
</dbReference>
<dbReference type="SMART" id="SM00246">
    <property type="entry name" value="WH2"/>
    <property type="match status" value="1"/>
</dbReference>
<reference evidence="5" key="1">
    <citation type="submission" date="2021-02" db="EMBL/GenBank/DDBJ databases">
        <authorList>
            <person name="Nowell W R."/>
        </authorList>
    </citation>
    <scope>NUCLEOTIDE SEQUENCE</scope>
</reference>
<proteinExistence type="predicted"/>